<feature type="transmembrane region" description="Helical" evidence="3">
    <location>
        <begin position="105"/>
        <end position="125"/>
    </location>
</feature>
<name>A0ABQ7FDA0_9ACTN</name>
<reference evidence="5 6" key="1">
    <citation type="submission" date="2019-10" db="EMBL/GenBank/DDBJ databases">
        <title>Streptomyces tenebrisbrunneis sp.nov., an endogenous actinomycete isolated from of Lycium ruthenicum.</title>
        <authorList>
            <person name="Ma L."/>
        </authorList>
    </citation>
    <scope>NUCLEOTIDE SEQUENCE [LARGE SCALE GENOMIC DNA]</scope>
    <source>
        <strain evidence="5 6">TRM 66187</strain>
    </source>
</reference>
<comment type="similarity">
    <text evidence="1">Belongs to the LytR/CpsA/Psr (LCP) family.</text>
</comment>
<sequence>MNDWPQGWTADNRDGYGRGSAAARPEGARPMRHVQRGGAPHGGPAEPPMPPGAPPRGRVPAQQSQGYDDYHDGYGDGYNTGQVYGGRGGDPYGSPRPDWGRRVKAGILTLVVVFLAASVGTYFWADSKLRREVDLGIVQDRPEAGEGTNYLIVGSDSRDGLDDEDKKRLHTGTVEGKRTDSMMILHVGDNGNTMVSLPRDSWVTIPEFTGSESGKNLPSPGANKLNASYSMDGAPLLVRTVEHNTGLKIDHYAEIGFGGFANIVDAVGGVEMDIPRDIKDKNSGADLKKGKQTLDGAQALAFVRNRYEAGSDLERTKNQQKFLSALASQTATPSTVLNPFKLYPTMGAGLDTLVVDKEMGLFDLAEMFWAMKGITSGEGKSMNMPISGSAPQGSLKWDMTKVEQLVSELRNDEKVTVTDEQ</sequence>
<feature type="compositionally biased region" description="Gly residues" evidence="2">
    <location>
        <begin position="75"/>
        <end position="91"/>
    </location>
</feature>
<evidence type="ECO:0000256" key="1">
    <source>
        <dbReference type="ARBA" id="ARBA00006068"/>
    </source>
</evidence>
<dbReference type="Proteomes" id="UP000621266">
    <property type="component" value="Unassembled WGS sequence"/>
</dbReference>
<organism evidence="5 6">
    <name type="scientific">Streptomyces lycii</name>
    <dbReference type="NCBI Taxonomy" id="2654337"/>
    <lineage>
        <taxon>Bacteria</taxon>
        <taxon>Bacillati</taxon>
        <taxon>Actinomycetota</taxon>
        <taxon>Actinomycetes</taxon>
        <taxon>Kitasatosporales</taxon>
        <taxon>Streptomycetaceae</taxon>
        <taxon>Streptomyces</taxon>
    </lineage>
</organism>
<keyword evidence="6" id="KW-1185">Reference proteome</keyword>
<dbReference type="InterPro" id="IPR004474">
    <property type="entry name" value="LytR_CpsA_psr"/>
</dbReference>
<gene>
    <name evidence="5" type="ORF">GCU69_24600</name>
</gene>
<dbReference type="NCBIfam" id="TIGR00350">
    <property type="entry name" value="lytR_cpsA_psr"/>
    <property type="match status" value="1"/>
</dbReference>
<dbReference type="Pfam" id="PF03816">
    <property type="entry name" value="LytR_cpsA_psr"/>
    <property type="match status" value="1"/>
</dbReference>
<accession>A0ABQ7FDA0</accession>
<proteinExistence type="inferred from homology"/>
<evidence type="ECO:0000313" key="5">
    <source>
        <dbReference type="EMBL" id="KAF4406503.1"/>
    </source>
</evidence>
<protein>
    <submittedName>
        <fullName evidence="5">LCP family protein</fullName>
    </submittedName>
</protein>
<feature type="region of interest" description="Disordered" evidence="2">
    <location>
        <begin position="1"/>
        <end position="95"/>
    </location>
</feature>
<evidence type="ECO:0000313" key="6">
    <source>
        <dbReference type="Proteomes" id="UP000621266"/>
    </source>
</evidence>
<feature type="compositionally biased region" description="Pro residues" evidence="2">
    <location>
        <begin position="45"/>
        <end position="54"/>
    </location>
</feature>
<evidence type="ECO:0000259" key="4">
    <source>
        <dbReference type="Pfam" id="PF03816"/>
    </source>
</evidence>
<dbReference type="PANTHER" id="PTHR33392">
    <property type="entry name" value="POLYISOPRENYL-TEICHOIC ACID--PEPTIDOGLYCAN TEICHOIC ACID TRANSFERASE TAGU"/>
    <property type="match status" value="1"/>
</dbReference>
<evidence type="ECO:0000256" key="2">
    <source>
        <dbReference type="SAM" id="MobiDB-lite"/>
    </source>
</evidence>
<dbReference type="RefSeq" id="WP_098752213.1">
    <property type="nucleotide sequence ID" value="NZ_WHPN01000366.1"/>
</dbReference>
<comment type="caution">
    <text evidence="5">The sequence shown here is derived from an EMBL/GenBank/DDBJ whole genome shotgun (WGS) entry which is preliminary data.</text>
</comment>
<evidence type="ECO:0000256" key="3">
    <source>
        <dbReference type="SAM" id="Phobius"/>
    </source>
</evidence>
<keyword evidence="3" id="KW-0812">Transmembrane</keyword>
<keyword evidence="3" id="KW-0472">Membrane</keyword>
<dbReference type="PANTHER" id="PTHR33392:SF6">
    <property type="entry name" value="POLYISOPRENYL-TEICHOIC ACID--PEPTIDOGLYCAN TEICHOIC ACID TRANSFERASE TAGU"/>
    <property type="match status" value="1"/>
</dbReference>
<dbReference type="Gene3D" id="3.40.630.190">
    <property type="entry name" value="LCP protein"/>
    <property type="match status" value="1"/>
</dbReference>
<keyword evidence="3" id="KW-1133">Transmembrane helix</keyword>
<feature type="domain" description="Cell envelope-related transcriptional attenuator" evidence="4">
    <location>
        <begin position="178"/>
        <end position="330"/>
    </location>
</feature>
<dbReference type="EMBL" id="WHPN01000366">
    <property type="protein sequence ID" value="KAF4406503.1"/>
    <property type="molecule type" value="Genomic_DNA"/>
</dbReference>
<dbReference type="InterPro" id="IPR050922">
    <property type="entry name" value="LytR/CpsA/Psr_CW_biosynth"/>
</dbReference>